<keyword evidence="2" id="KW-1185">Reference proteome</keyword>
<proteinExistence type="predicted"/>
<dbReference type="Proteomes" id="UP000029672">
    <property type="component" value="Chromosome"/>
</dbReference>
<dbReference type="EMBL" id="CP009574">
    <property type="protein sequence ID" value="AIT09070.1"/>
    <property type="molecule type" value="Genomic_DNA"/>
</dbReference>
<dbReference type="RefSeq" id="WP_040008483.1">
    <property type="nucleotide sequence ID" value="NZ_CP009574.1"/>
</dbReference>
<evidence type="ECO:0000313" key="2">
    <source>
        <dbReference type="Proteomes" id="UP000029672"/>
    </source>
</evidence>
<dbReference type="OrthoDB" id="1633523at2"/>
<protein>
    <submittedName>
        <fullName evidence="1">Uncharacterized protein</fullName>
    </submittedName>
</protein>
<name>A0A097ENC9_9GAMM</name>
<dbReference type="eggNOG" id="ENOG5032WAA">
    <property type="taxonomic scope" value="Bacteria"/>
</dbReference>
<accession>A0A097ENC9</accession>
<dbReference type="HOGENOM" id="CLU_911390_0_0_6"/>
<dbReference type="STRING" id="1547445.LO80_03155"/>
<organism evidence="1 2">
    <name type="scientific">Candidatus Francisella endociliophora</name>
    <dbReference type="NCBI Taxonomy" id="653937"/>
    <lineage>
        <taxon>Bacteria</taxon>
        <taxon>Pseudomonadati</taxon>
        <taxon>Pseudomonadota</taxon>
        <taxon>Gammaproteobacteria</taxon>
        <taxon>Thiotrichales</taxon>
        <taxon>Francisellaceae</taxon>
        <taxon>Francisella</taxon>
    </lineage>
</organism>
<dbReference type="KEGG" id="frf:LO80_03155"/>
<reference evidence="1 2" key="1">
    <citation type="submission" date="2014-10" db="EMBL/GenBank/DDBJ databases">
        <title>Whole genome sequence of Francisella endociliophora strain FSC1006, isolated from a laboratory culture of the marine ciliate Euplotes raikovi.</title>
        <authorList>
            <person name="Granberg M."/>
            <person name="Backman S."/>
            <person name="Lundmark E."/>
            <person name="Nilsson E."/>
            <person name="Karlsson E."/>
            <person name="Thelaus J."/>
            <person name="Ohrman C."/>
            <person name="Larkeryd A."/>
            <person name="Stenberg P."/>
        </authorList>
    </citation>
    <scope>NUCLEOTIDE SEQUENCE [LARGE SCALE GENOMIC DNA]</scope>
    <source>
        <strain evidence="1 2">FSC1006</strain>
    </source>
</reference>
<gene>
    <name evidence="1" type="ORF">LO80_03155</name>
</gene>
<sequence>MYQTGTATNYIDLLAKILDLSTTNGWTLIECNGNTSSPTSADLNLTPADATVENRSFLQSTGHGGTSQWQIELFSYQNSSSGLYNLVFRCGVYNVAGDTTYLPNLLGNWQCLTNSNDSCNYWMNVNAGRILCNTSLSSSYYLMYCGYFFPYGSPSQYIAPLCSLGQGANYTAVKYNDDIKSLSRTNTSSYSFTCITHEQSNANGHGNSSSAGILPFRNKSDLAFYSGNHHPKRIHGTLDEYELFESTVVHSGSEAGYLDGIRQVSSEENRNEAEVTESSGNVWICFGQHQSLSASEMFAIDTESV</sequence>
<dbReference type="AlphaFoldDB" id="A0A097ENC9"/>
<evidence type="ECO:0000313" key="1">
    <source>
        <dbReference type="EMBL" id="AIT09070.1"/>
    </source>
</evidence>